<dbReference type="Proteomes" id="UP001642540">
    <property type="component" value="Unassembled WGS sequence"/>
</dbReference>
<keyword evidence="2" id="KW-0547">Nucleotide-binding</keyword>
<evidence type="ECO:0000259" key="9">
    <source>
        <dbReference type="PROSITE" id="PS51195"/>
    </source>
</evidence>
<evidence type="ECO:0000259" key="8">
    <source>
        <dbReference type="PROSITE" id="PS51192"/>
    </source>
</evidence>
<evidence type="ECO:0000256" key="3">
    <source>
        <dbReference type="ARBA" id="ARBA00022801"/>
    </source>
</evidence>
<evidence type="ECO:0000256" key="1">
    <source>
        <dbReference type="ARBA" id="ARBA00012552"/>
    </source>
</evidence>
<dbReference type="PROSITE" id="PS51195">
    <property type="entry name" value="Q_MOTIF"/>
    <property type="match status" value="1"/>
</dbReference>
<feature type="domain" description="Helicase ATP-binding" evidence="8">
    <location>
        <begin position="71"/>
        <end position="231"/>
    </location>
</feature>
<evidence type="ECO:0000256" key="6">
    <source>
        <dbReference type="PROSITE-ProRule" id="PRU00552"/>
    </source>
</evidence>
<sequence>MSASSGQKLTFEGEELNYNTDRDIQYCIRGSNKESSINSFTDPQLGLNARLLHNVNKAGLKKPTPIQRHGMAQLVAGLDVTCCSHTGSGKTAAYLLPIISSSVGEALASRSADKGSSSSSEKEKTSGTKPTALILTPTRELAMQISKDANMFGEGLPVYSFAVFGGQLLGYELETLKVSKSIRIQFVFEMCEKLHPPAFKTQDVVFENTADEYDNNRHHHNYHHEQKTLYR</sequence>
<reference evidence="10 11" key="1">
    <citation type="submission" date="2024-08" db="EMBL/GenBank/DDBJ databases">
        <authorList>
            <person name="Cucini C."/>
            <person name="Frati F."/>
        </authorList>
    </citation>
    <scope>NUCLEOTIDE SEQUENCE [LARGE SCALE GENOMIC DNA]</scope>
</reference>
<keyword evidence="3" id="KW-0378">Hydrolase</keyword>
<dbReference type="InterPro" id="IPR014014">
    <property type="entry name" value="RNA_helicase_DEAD_Q_motif"/>
</dbReference>
<evidence type="ECO:0000256" key="4">
    <source>
        <dbReference type="ARBA" id="ARBA00022806"/>
    </source>
</evidence>
<feature type="region of interest" description="Disordered" evidence="7">
    <location>
        <begin position="110"/>
        <end position="132"/>
    </location>
</feature>
<evidence type="ECO:0000256" key="5">
    <source>
        <dbReference type="ARBA" id="ARBA00022840"/>
    </source>
</evidence>
<feature type="domain" description="DEAD-box RNA helicase Q" evidence="9">
    <location>
        <begin position="40"/>
        <end position="68"/>
    </location>
</feature>
<gene>
    <name evidence="10" type="ORF">ODALV1_LOCUS18414</name>
</gene>
<evidence type="ECO:0000256" key="2">
    <source>
        <dbReference type="ARBA" id="ARBA00022741"/>
    </source>
</evidence>
<keyword evidence="11" id="KW-1185">Reference proteome</keyword>
<evidence type="ECO:0000313" key="11">
    <source>
        <dbReference type="Proteomes" id="UP001642540"/>
    </source>
</evidence>
<keyword evidence="5" id="KW-0067">ATP-binding</keyword>
<evidence type="ECO:0000313" key="10">
    <source>
        <dbReference type="EMBL" id="CAL8119146.1"/>
    </source>
</evidence>
<dbReference type="InterPro" id="IPR014001">
    <property type="entry name" value="Helicase_ATP-bd"/>
</dbReference>
<dbReference type="SMART" id="SM00487">
    <property type="entry name" value="DEXDc"/>
    <property type="match status" value="1"/>
</dbReference>
<dbReference type="PROSITE" id="PS51192">
    <property type="entry name" value="HELICASE_ATP_BIND_1"/>
    <property type="match status" value="1"/>
</dbReference>
<dbReference type="SUPFAM" id="SSF52540">
    <property type="entry name" value="P-loop containing nucleoside triphosphate hydrolases"/>
    <property type="match status" value="1"/>
</dbReference>
<accession>A0ABP1R3W8</accession>
<dbReference type="Pfam" id="PF00270">
    <property type="entry name" value="DEAD"/>
    <property type="match status" value="1"/>
</dbReference>
<dbReference type="InterPro" id="IPR011545">
    <property type="entry name" value="DEAD/DEAH_box_helicase_dom"/>
</dbReference>
<dbReference type="Gene3D" id="3.40.50.300">
    <property type="entry name" value="P-loop containing nucleotide triphosphate hydrolases"/>
    <property type="match status" value="1"/>
</dbReference>
<dbReference type="PANTHER" id="PTHR47958">
    <property type="entry name" value="ATP-DEPENDENT RNA HELICASE DBP3"/>
    <property type="match status" value="1"/>
</dbReference>
<proteinExistence type="predicted"/>
<name>A0ABP1R3W8_9HEXA</name>
<dbReference type="InterPro" id="IPR027417">
    <property type="entry name" value="P-loop_NTPase"/>
</dbReference>
<organism evidence="10 11">
    <name type="scientific">Orchesella dallaii</name>
    <dbReference type="NCBI Taxonomy" id="48710"/>
    <lineage>
        <taxon>Eukaryota</taxon>
        <taxon>Metazoa</taxon>
        <taxon>Ecdysozoa</taxon>
        <taxon>Arthropoda</taxon>
        <taxon>Hexapoda</taxon>
        <taxon>Collembola</taxon>
        <taxon>Entomobryomorpha</taxon>
        <taxon>Entomobryoidea</taxon>
        <taxon>Orchesellidae</taxon>
        <taxon>Orchesellinae</taxon>
        <taxon>Orchesella</taxon>
    </lineage>
</organism>
<protein>
    <recommendedName>
        <fullName evidence="1">RNA helicase</fullName>
        <ecNumber evidence="1">3.6.4.13</ecNumber>
    </recommendedName>
</protein>
<keyword evidence="4" id="KW-0347">Helicase</keyword>
<evidence type="ECO:0000256" key="7">
    <source>
        <dbReference type="SAM" id="MobiDB-lite"/>
    </source>
</evidence>
<comment type="caution">
    <text evidence="10">The sequence shown here is derived from an EMBL/GenBank/DDBJ whole genome shotgun (WGS) entry which is preliminary data.</text>
</comment>
<feature type="short sequence motif" description="Q motif" evidence="6">
    <location>
        <begin position="40"/>
        <end position="68"/>
    </location>
</feature>
<dbReference type="EC" id="3.6.4.13" evidence="1"/>
<dbReference type="EMBL" id="CAXLJM020000058">
    <property type="protein sequence ID" value="CAL8119146.1"/>
    <property type="molecule type" value="Genomic_DNA"/>
</dbReference>